<evidence type="ECO:0000259" key="2">
    <source>
        <dbReference type="Pfam" id="PF26340"/>
    </source>
</evidence>
<accession>A0A517Z567</accession>
<dbReference type="Pfam" id="PF13391">
    <property type="entry name" value="HNH_2"/>
    <property type="match status" value="1"/>
</dbReference>
<dbReference type="InterPro" id="IPR058813">
    <property type="entry name" value="DNA-SBD_ScoMcrA"/>
</dbReference>
<dbReference type="NCBIfam" id="NF045808">
    <property type="entry name" value="PT-DNA_restrict"/>
    <property type="match status" value="1"/>
</dbReference>
<name>A0A517Z567_9PLAN</name>
<protein>
    <submittedName>
        <fullName evidence="3">Uncharacterized protein</fullName>
    </submittedName>
</protein>
<feature type="domain" description="HNH nuclease" evidence="1">
    <location>
        <begin position="185"/>
        <end position="239"/>
    </location>
</feature>
<gene>
    <name evidence="3" type="ORF">Mal4_19450</name>
</gene>
<organism evidence="3 4">
    <name type="scientific">Maioricimonas rarisocia</name>
    <dbReference type="NCBI Taxonomy" id="2528026"/>
    <lineage>
        <taxon>Bacteria</taxon>
        <taxon>Pseudomonadati</taxon>
        <taxon>Planctomycetota</taxon>
        <taxon>Planctomycetia</taxon>
        <taxon>Planctomycetales</taxon>
        <taxon>Planctomycetaceae</taxon>
        <taxon>Maioricimonas</taxon>
    </lineage>
</organism>
<evidence type="ECO:0000313" key="3">
    <source>
        <dbReference type="EMBL" id="QDU37630.1"/>
    </source>
</evidence>
<dbReference type="PIRSF" id="PIRSF030850">
    <property type="entry name" value="UCP030850"/>
    <property type="match status" value="1"/>
</dbReference>
<dbReference type="RefSeq" id="WP_197444268.1">
    <property type="nucleotide sequence ID" value="NZ_CP036275.1"/>
</dbReference>
<evidence type="ECO:0000313" key="4">
    <source>
        <dbReference type="Proteomes" id="UP000320496"/>
    </source>
</evidence>
<feature type="domain" description="ScoMcrA-like DNA sulfur-binding" evidence="2">
    <location>
        <begin position="5"/>
        <end position="157"/>
    </location>
</feature>
<keyword evidence="4" id="KW-1185">Reference proteome</keyword>
<dbReference type="Proteomes" id="UP000320496">
    <property type="component" value="Chromosome"/>
</dbReference>
<sequence length="302" mass="34641">MTSREEILEAFGRINVWSRGTERAPHKPLLVLYALGRLSRGEPPSIPFREVAPRLTELLREFGPSRKSFHPEYPFWRLQNDGIWIVDQTDSLLRRKGQTDVPKRELLAHDVHARFPEHILARLRCEPELLAEVALRLLDSHFPASLHEDILDAVGLETRLTETVTRRKRDPDFRHRVLAVYEYGCAVCGFDVRLGRHTLGIEAAHIQWHQAGGPDAECNGLALCSLHHKAFDLGAFTIQPDSVLLVSNEAHGQQGFDEWLLRFHGRSIRRPSGDDHLPAARFLAWHQREVFKRPPRDVRQSS</sequence>
<evidence type="ECO:0000259" key="1">
    <source>
        <dbReference type="Pfam" id="PF13391"/>
    </source>
</evidence>
<dbReference type="KEGG" id="mri:Mal4_19450"/>
<dbReference type="InterPro" id="IPR011396">
    <property type="entry name" value="PT_DNA_restrict"/>
</dbReference>
<dbReference type="AlphaFoldDB" id="A0A517Z567"/>
<reference evidence="3 4" key="1">
    <citation type="submission" date="2019-02" db="EMBL/GenBank/DDBJ databases">
        <title>Deep-cultivation of Planctomycetes and their phenomic and genomic characterization uncovers novel biology.</title>
        <authorList>
            <person name="Wiegand S."/>
            <person name="Jogler M."/>
            <person name="Boedeker C."/>
            <person name="Pinto D."/>
            <person name="Vollmers J."/>
            <person name="Rivas-Marin E."/>
            <person name="Kohn T."/>
            <person name="Peeters S.H."/>
            <person name="Heuer A."/>
            <person name="Rast P."/>
            <person name="Oberbeckmann S."/>
            <person name="Bunk B."/>
            <person name="Jeske O."/>
            <person name="Meyerdierks A."/>
            <person name="Storesund J.E."/>
            <person name="Kallscheuer N."/>
            <person name="Luecker S."/>
            <person name="Lage O.M."/>
            <person name="Pohl T."/>
            <person name="Merkel B.J."/>
            <person name="Hornburger P."/>
            <person name="Mueller R.-W."/>
            <person name="Bruemmer F."/>
            <person name="Labrenz M."/>
            <person name="Spormann A.M."/>
            <person name="Op den Camp H."/>
            <person name="Overmann J."/>
            <person name="Amann R."/>
            <person name="Jetten M.S.M."/>
            <person name="Mascher T."/>
            <person name="Medema M.H."/>
            <person name="Devos D.P."/>
            <person name="Kaster A.-K."/>
            <person name="Ovreas L."/>
            <person name="Rohde M."/>
            <person name="Galperin M.Y."/>
            <person name="Jogler C."/>
        </authorList>
    </citation>
    <scope>NUCLEOTIDE SEQUENCE [LARGE SCALE GENOMIC DNA]</scope>
    <source>
        <strain evidence="3 4">Mal4</strain>
    </source>
</reference>
<proteinExistence type="predicted"/>
<dbReference type="InterPro" id="IPR003615">
    <property type="entry name" value="HNH_nuc"/>
</dbReference>
<dbReference type="EMBL" id="CP036275">
    <property type="protein sequence ID" value="QDU37630.1"/>
    <property type="molecule type" value="Genomic_DNA"/>
</dbReference>
<dbReference type="Pfam" id="PF26340">
    <property type="entry name" value="DNA-SBD_ScoMcrA"/>
    <property type="match status" value="1"/>
</dbReference>